<gene>
    <name evidence="5" type="ORF">COLO4_08263</name>
</gene>
<accession>A0A1R3KGH7</accession>
<dbReference type="OrthoDB" id="1523883at2759"/>
<evidence type="ECO:0000256" key="4">
    <source>
        <dbReference type="ARBA" id="ARBA00022842"/>
    </source>
</evidence>
<reference evidence="6" key="1">
    <citation type="submission" date="2013-09" db="EMBL/GenBank/DDBJ databases">
        <title>Corchorus olitorius genome sequencing.</title>
        <authorList>
            <person name="Alam M."/>
            <person name="Haque M.S."/>
            <person name="Islam M.S."/>
            <person name="Emdad E.M."/>
            <person name="Islam M.M."/>
            <person name="Ahmed B."/>
            <person name="Halim A."/>
            <person name="Hossen Q.M.M."/>
            <person name="Hossain M.Z."/>
            <person name="Ahmed R."/>
            <person name="Khan M.M."/>
            <person name="Islam R."/>
            <person name="Rashid M.M."/>
            <person name="Khan S.A."/>
            <person name="Rahman M.S."/>
            <person name="Alam M."/>
            <person name="Yahiya A.S."/>
            <person name="Khan M.S."/>
            <person name="Azam M.S."/>
            <person name="Haque T."/>
            <person name="Lashkar M.Z.H."/>
            <person name="Akhand A.I."/>
            <person name="Morshed G."/>
            <person name="Roy S."/>
            <person name="Uddin K.S."/>
            <person name="Rabeya T."/>
            <person name="Hossain A.S."/>
            <person name="Chowdhury A."/>
            <person name="Snigdha A.R."/>
            <person name="Mortoza M.S."/>
            <person name="Matin S.A."/>
            <person name="Hoque S.M.E."/>
            <person name="Islam M.K."/>
            <person name="Roy D.K."/>
            <person name="Haider R."/>
            <person name="Moosa M.M."/>
            <person name="Elias S.M."/>
            <person name="Hasan A.M."/>
            <person name="Jahan S."/>
            <person name="Shafiuddin M."/>
            <person name="Mahmood N."/>
            <person name="Shommy N.S."/>
        </authorList>
    </citation>
    <scope>NUCLEOTIDE SEQUENCE [LARGE SCALE GENOMIC DNA]</scope>
    <source>
        <strain evidence="6">cv. O-4</strain>
    </source>
</reference>
<dbReference type="PANTHER" id="PTHR31009">
    <property type="entry name" value="S-ADENOSYL-L-METHIONINE:CARBOXYL METHYLTRANSFERASE FAMILY PROTEIN"/>
    <property type="match status" value="1"/>
</dbReference>
<dbReference type="InterPro" id="IPR005299">
    <property type="entry name" value="MeTrfase_7"/>
</dbReference>
<dbReference type="Pfam" id="PF03492">
    <property type="entry name" value="Methyltransf_7"/>
    <property type="match status" value="1"/>
</dbReference>
<evidence type="ECO:0000256" key="1">
    <source>
        <dbReference type="ARBA" id="ARBA00022603"/>
    </source>
</evidence>
<keyword evidence="6" id="KW-1185">Reference proteome</keyword>
<dbReference type="InterPro" id="IPR042086">
    <property type="entry name" value="MeTrfase_capping"/>
</dbReference>
<keyword evidence="4" id="KW-0460">Magnesium</keyword>
<dbReference type="InterPro" id="IPR029063">
    <property type="entry name" value="SAM-dependent_MTases_sf"/>
</dbReference>
<dbReference type="Gene3D" id="1.10.1200.270">
    <property type="entry name" value="Methyltransferase, alpha-helical capping domain"/>
    <property type="match status" value="1"/>
</dbReference>
<dbReference type="Proteomes" id="UP000187203">
    <property type="component" value="Unassembled WGS sequence"/>
</dbReference>
<proteinExistence type="predicted"/>
<dbReference type="EMBL" id="AWUE01013686">
    <property type="protein sequence ID" value="OMP06216.1"/>
    <property type="molecule type" value="Genomic_DNA"/>
</dbReference>
<evidence type="ECO:0000313" key="5">
    <source>
        <dbReference type="EMBL" id="OMP06216.1"/>
    </source>
</evidence>
<name>A0A1R3KGH7_9ROSI</name>
<keyword evidence="3" id="KW-0479">Metal-binding</keyword>
<keyword evidence="2" id="KW-0808">Transferase</keyword>
<dbReference type="GO" id="GO:0046872">
    <property type="term" value="F:metal ion binding"/>
    <property type="evidence" value="ECO:0007669"/>
    <property type="project" value="UniProtKB-KW"/>
</dbReference>
<evidence type="ECO:0000256" key="3">
    <source>
        <dbReference type="ARBA" id="ARBA00022723"/>
    </source>
</evidence>
<dbReference type="Gene3D" id="3.40.50.150">
    <property type="entry name" value="Vaccinia Virus protein VP39"/>
    <property type="match status" value="1"/>
</dbReference>
<dbReference type="GO" id="GO:0032259">
    <property type="term" value="P:methylation"/>
    <property type="evidence" value="ECO:0007669"/>
    <property type="project" value="UniProtKB-KW"/>
</dbReference>
<evidence type="ECO:0000313" key="6">
    <source>
        <dbReference type="Proteomes" id="UP000187203"/>
    </source>
</evidence>
<dbReference type="SUPFAM" id="SSF53335">
    <property type="entry name" value="S-adenosyl-L-methionine-dependent methyltransferases"/>
    <property type="match status" value="1"/>
</dbReference>
<evidence type="ECO:0000256" key="2">
    <source>
        <dbReference type="ARBA" id="ARBA00022679"/>
    </source>
</evidence>
<comment type="caution">
    <text evidence="5">The sequence shown here is derived from an EMBL/GenBank/DDBJ whole genome shotgun (WGS) entry which is preliminary data.</text>
</comment>
<keyword evidence="1 5" id="KW-0489">Methyltransferase</keyword>
<dbReference type="GO" id="GO:0008168">
    <property type="term" value="F:methyltransferase activity"/>
    <property type="evidence" value="ECO:0007669"/>
    <property type="project" value="UniProtKB-KW"/>
</dbReference>
<organism evidence="5 6">
    <name type="scientific">Corchorus olitorius</name>
    <dbReference type="NCBI Taxonomy" id="93759"/>
    <lineage>
        <taxon>Eukaryota</taxon>
        <taxon>Viridiplantae</taxon>
        <taxon>Streptophyta</taxon>
        <taxon>Embryophyta</taxon>
        <taxon>Tracheophyta</taxon>
        <taxon>Spermatophyta</taxon>
        <taxon>Magnoliopsida</taxon>
        <taxon>eudicotyledons</taxon>
        <taxon>Gunneridae</taxon>
        <taxon>Pentapetalae</taxon>
        <taxon>rosids</taxon>
        <taxon>malvids</taxon>
        <taxon>Malvales</taxon>
        <taxon>Malvaceae</taxon>
        <taxon>Grewioideae</taxon>
        <taxon>Apeibeae</taxon>
        <taxon>Corchorus</taxon>
    </lineage>
</organism>
<sequence length="146" mass="16588">MAKANVVLCMNAADKQTSYANNSLLQGLVEESDVDSFNMPYYTPCQEEILEIVEKEGSFDIDKLEIFQVDWDPEDDFSDTNFVFNKYKSGQNVAKCIRAVTESLLASHFGKNIIEDLFSRYAENVADHLSVEKTKFVNVVISLIRK</sequence>
<dbReference type="AlphaFoldDB" id="A0A1R3KGH7"/>
<dbReference type="STRING" id="93759.A0A1R3KGH7"/>
<protein>
    <submittedName>
        <fullName evidence="5">SAM dependent carboxyl methyltransferase</fullName>
    </submittedName>
</protein>